<evidence type="ECO:0000259" key="1">
    <source>
        <dbReference type="Pfam" id="PF12146"/>
    </source>
</evidence>
<name>A0A7W8G985_9SPIR</name>
<dbReference type="RefSeq" id="WP_184659089.1">
    <property type="nucleotide sequence ID" value="NZ_CP031518.1"/>
</dbReference>
<dbReference type="SUPFAM" id="SSF53474">
    <property type="entry name" value="alpha/beta-Hydrolases"/>
    <property type="match status" value="1"/>
</dbReference>
<dbReference type="InterPro" id="IPR051044">
    <property type="entry name" value="MAG_DAG_Lipase"/>
</dbReference>
<dbReference type="Pfam" id="PF12146">
    <property type="entry name" value="Hydrolase_4"/>
    <property type="match status" value="1"/>
</dbReference>
<evidence type="ECO:0000313" key="2">
    <source>
        <dbReference type="EMBL" id="MBB5226122.1"/>
    </source>
</evidence>
<keyword evidence="3" id="KW-1185">Reference proteome</keyword>
<reference evidence="2 3" key="1">
    <citation type="submission" date="2020-08" db="EMBL/GenBank/DDBJ databases">
        <title>Genomic Encyclopedia of Type Strains, Phase IV (KMG-IV): sequencing the most valuable type-strain genomes for metagenomic binning, comparative biology and taxonomic classification.</title>
        <authorList>
            <person name="Goeker M."/>
        </authorList>
    </citation>
    <scope>NUCLEOTIDE SEQUENCE [LARGE SCALE GENOMIC DNA]</scope>
    <source>
        <strain evidence="2 3">DSM 103462</strain>
    </source>
</reference>
<dbReference type="EMBL" id="JACHFQ010000004">
    <property type="protein sequence ID" value="MBB5226122.1"/>
    <property type="molecule type" value="Genomic_DNA"/>
</dbReference>
<dbReference type="PANTHER" id="PTHR11614">
    <property type="entry name" value="PHOSPHOLIPASE-RELATED"/>
    <property type="match status" value="1"/>
</dbReference>
<protein>
    <submittedName>
        <fullName evidence="2">Alpha-beta hydrolase superfamily lysophospholipase</fullName>
    </submittedName>
</protein>
<accession>A0A7W8G985</accession>
<keyword evidence="2" id="KW-0378">Hydrolase</keyword>
<proteinExistence type="predicted"/>
<dbReference type="Proteomes" id="UP000518887">
    <property type="component" value="Unassembled WGS sequence"/>
</dbReference>
<dbReference type="AlphaFoldDB" id="A0A7W8G985"/>
<feature type="domain" description="Serine aminopeptidase S33" evidence="1">
    <location>
        <begin position="27"/>
        <end position="289"/>
    </location>
</feature>
<dbReference type="Gene3D" id="3.40.50.1820">
    <property type="entry name" value="alpha/beta hydrolase"/>
    <property type="match status" value="1"/>
</dbReference>
<dbReference type="GO" id="GO:0016787">
    <property type="term" value="F:hydrolase activity"/>
    <property type="evidence" value="ECO:0007669"/>
    <property type="project" value="UniProtKB-KW"/>
</dbReference>
<gene>
    <name evidence="2" type="ORF">HNP76_001490</name>
</gene>
<dbReference type="InterPro" id="IPR029058">
    <property type="entry name" value="AB_hydrolase_fold"/>
</dbReference>
<evidence type="ECO:0000313" key="3">
    <source>
        <dbReference type="Proteomes" id="UP000518887"/>
    </source>
</evidence>
<sequence>MKKEKLYFDSTNGSDRICYFKYTPETAPKAIFQMVHGMAEYAGRYDELAELLCAHGYVCYIHEHVGHGNTAKDVEHLGLFLDANQSVTLVEDTHKMSLIAKGEYPSLSLNLFGHSMGSFVVRLTVAKYGSDYNSLVVCGTGAKDPKVPMGLFILKVLRLFKGKDFKSKFIDKSSFGPYNKRFEPARTPLDWLSVSKTNVDNYIASPYCGFLFSLDGYKMLMEVNREANKARTFEKTPASLPIFLIAGGDDPVGHCGEDIPKVCGEYKKAGVTDCTYKLYKGFRHEILCDDCAAEVRSDILDFVERIEK</sequence>
<organism evidence="2 3">
    <name type="scientific">Treponema ruminis</name>
    <dbReference type="NCBI Taxonomy" id="744515"/>
    <lineage>
        <taxon>Bacteria</taxon>
        <taxon>Pseudomonadati</taxon>
        <taxon>Spirochaetota</taxon>
        <taxon>Spirochaetia</taxon>
        <taxon>Spirochaetales</taxon>
        <taxon>Treponemataceae</taxon>
        <taxon>Treponema</taxon>
    </lineage>
</organism>
<comment type="caution">
    <text evidence="2">The sequence shown here is derived from an EMBL/GenBank/DDBJ whole genome shotgun (WGS) entry which is preliminary data.</text>
</comment>
<dbReference type="InterPro" id="IPR022742">
    <property type="entry name" value="Hydrolase_4"/>
</dbReference>